<evidence type="ECO:0000313" key="3">
    <source>
        <dbReference type="Proteomes" id="UP001193389"/>
    </source>
</evidence>
<sequence>MHTLIIAEAGVNHNGDFELAKKLISVAAEAGADFVKFQTFKADKIVNKTAKKADYQQQNINDGDDSQYAMLKQLEMPEEWHIKLIRYADECGIQFLSTGFDHESIDFLDQLGSPFFKIPSGEITNKPYLRHIAQKSKPVILSTGMANINEIKAALEVLTENGVPKQNITILHCNTEYPTPMEDVNLKAMNSIGNLLKVKIGYSDHTQGIEVPIAAVALGATVIEKHFTLNRNLPGPDHKASLEPDELNAMVRAIRNIEKAISGSGIKTPSPSEQKNIVVARKYIVAAKPIRKGELFTEENLTVKRSGNGINPMLWDDVIGQKAIRDFKPDDLIEIY</sequence>
<dbReference type="InterPro" id="IPR036732">
    <property type="entry name" value="AFP_Neu5c_C_sf"/>
</dbReference>
<dbReference type="CDD" id="cd11615">
    <property type="entry name" value="SAF_NeuB_like"/>
    <property type="match status" value="1"/>
</dbReference>
<protein>
    <submittedName>
        <fullName evidence="2">N-acetylneuraminate synthase</fullName>
    </submittedName>
</protein>
<dbReference type="PROSITE" id="PS50844">
    <property type="entry name" value="AFP_LIKE"/>
    <property type="match status" value="1"/>
</dbReference>
<dbReference type="RefSeq" id="WP_318349311.1">
    <property type="nucleotide sequence ID" value="NZ_AP018694.1"/>
</dbReference>
<dbReference type="AlphaFoldDB" id="A0A5K7S3Z3"/>
<dbReference type="EMBL" id="AP018694">
    <property type="protein sequence ID" value="BBE16219.1"/>
    <property type="molecule type" value="Genomic_DNA"/>
</dbReference>
<dbReference type="Gene3D" id="3.90.1210.10">
    <property type="entry name" value="Antifreeze-like/N-acetylneuraminic acid synthase C-terminal domain"/>
    <property type="match status" value="1"/>
</dbReference>
<dbReference type="PANTHER" id="PTHR42966">
    <property type="entry name" value="N-ACETYLNEURAMINATE SYNTHASE"/>
    <property type="match status" value="1"/>
</dbReference>
<dbReference type="Pfam" id="PF08666">
    <property type="entry name" value="SAF"/>
    <property type="match status" value="1"/>
</dbReference>
<dbReference type="KEGG" id="anf:AQPE_0356"/>
<proteinExistence type="predicted"/>
<dbReference type="NCBIfam" id="TIGR03569">
    <property type="entry name" value="NeuB_NnaB"/>
    <property type="match status" value="1"/>
</dbReference>
<dbReference type="InterPro" id="IPR013785">
    <property type="entry name" value="Aldolase_TIM"/>
</dbReference>
<dbReference type="InterPro" id="IPR006190">
    <property type="entry name" value="SAF_AFP_Neu5Ac"/>
</dbReference>
<gene>
    <name evidence="2" type="ORF">AQPE_0356</name>
</gene>
<dbReference type="InterPro" id="IPR013974">
    <property type="entry name" value="SAF"/>
</dbReference>
<dbReference type="SUPFAM" id="SSF51269">
    <property type="entry name" value="AFP III-like domain"/>
    <property type="match status" value="1"/>
</dbReference>
<dbReference type="PANTHER" id="PTHR42966:SF1">
    <property type="entry name" value="SIALIC ACID SYNTHASE"/>
    <property type="match status" value="1"/>
</dbReference>
<dbReference type="Proteomes" id="UP001193389">
    <property type="component" value="Chromosome"/>
</dbReference>
<evidence type="ECO:0000259" key="1">
    <source>
        <dbReference type="PROSITE" id="PS50844"/>
    </source>
</evidence>
<dbReference type="GO" id="GO:0016051">
    <property type="term" value="P:carbohydrate biosynthetic process"/>
    <property type="evidence" value="ECO:0007669"/>
    <property type="project" value="InterPro"/>
</dbReference>
<evidence type="ECO:0000313" key="2">
    <source>
        <dbReference type="EMBL" id="BBE16219.1"/>
    </source>
</evidence>
<dbReference type="InterPro" id="IPR057736">
    <property type="entry name" value="SAF_PseI/NeuA/NeuB"/>
</dbReference>
<name>A0A5K7S3Z3_9BACT</name>
<organism evidence="2 3">
    <name type="scientific">Aquipluma nitroreducens</name>
    <dbReference type="NCBI Taxonomy" id="2010828"/>
    <lineage>
        <taxon>Bacteria</taxon>
        <taxon>Pseudomonadati</taxon>
        <taxon>Bacteroidota</taxon>
        <taxon>Bacteroidia</taxon>
        <taxon>Marinilabiliales</taxon>
        <taxon>Prolixibacteraceae</taxon>
        <taxon>Aquipluma</taxon>
    </lineage>
</organism>
<reference evidence="2" key="1">
    <citation type="journal article" date="2020" name="Int. J. Syst. Evol. Microbiol.">
        <title>Aquipluma nitroreducens gen. nov. sp. nov., a novel facultatively anaerobic bacterium isolated from a freshwater lake.</title>
        <authorList>
            <person name="Watanabe M."/>
            <person name="Kojima H."/>
            <person name="Fukui M."/>
        </authorList>
    </citation>
    <scope>NUCLEOTIDE SEQUENCE</scope>
    <source>
        <strain evidence="2">MeG22</strain>
    </source>
</reference>
<dbReference type="InterPro" id="IPR020007">
    <property type="entry name" value="NeuB/NeuA"/>
</dbReference>
<keyword evidence="3" id="KW-1185">Reference proteome</keyword>
<dbReference type="GO" id="GO:0047444">
    <property type="term" value="F:N-acylneuraminate-9-phosphate synthase activity"/>
    <property type="evidence" value="ECO:0007669"/>
    <property type="project" value="TreeGrafter"/>
</dbReference>
<dbReference type="SUPFAM" id="SSF51569">
    <property type="entry name" value="Aldolase"/>
    <property type="match status" value="1"/>
</dbReference>
<dbReference type="Gene3D" id="3.20.20.70">
    <property type="entry name" value="Aldolase class I"/>
    <property type="match status" value="1"/>
</dbReference>
<feature type="domain" description="AFP-like" evidence="1">
    <location>
        <begin position="283"/>
        <end position="336"/>
    </location>
</feature>
<accession>A0A5K7S3Z3</accession>
<dbReference type="Pfam" id="PF03102">
    <property type="entry name" value="NeuB"/>
    <property type="match status" value="1"/>
</dbReference>
<dbReference type="SMART" id="SM00858">
    <property type="entry name" value="SAF"/>
    <property type="match status" value="1"/>
</dbReference>
<dbReference type="InterPro" id="IPR013132">
    <property type="entry name" value="PseI/NeuA/B-like_N"/>
</dbReference>
<dbReference type="InterPro" id="IPR051690">
    <property type="entry name" value="PseI-like"/>
</dbReference>